<accession>A0A7S7NVP7</accession>
<dbReference type="RefSeq" id="WP_194451721.1">
    <property type="nucleotide sequence ID" value="NZ_CP063849.1"/>
</dbReference>
<protein>
    <submittedName>
        <fullName evidence="1">Uncharacterized protein</fullName>
    </submittedName>
</protein>
<evidence type="ECO:0000313" key="2">
    <source>
        <dbReference type="Proteomes" id="UP000593892"/>
    </source>
</evidence>
<dbReference type="EMBL" id="CP063849">
    <property type="protein sequence ID" value="QOY90059.1"/>
    <property type="molecule type" value="Genomic_DNA"/>
</dbReference>
<organism evidence="1 2">
    <name type="scientific">Paludibaculum fermentans</name>
    <dbReference type="NCBI Taxonomy" id="1473598"/>
    <lineage>
        <taxon>Bacteria</taxon>
        <taxon>Pseudomonadati</taxon>
        <taxon>Acidobacteriota</taxon>
        <taxon>Terriglobia</taxon>
        <taxon>Bryobacterales</taxon>
        <taxon>Bryobacteraceae</taxon>
        <taxon>Paludibaculum</taxon>
    </lineage>
</organism>
<dbReference type="Proteomes" id="UP000593892">
    <property type="component" value="Chromosome"/>
</dbReference>
<gene>
    <name evidence="1" type="ORF">IRI77_08925</name>
</gene>
<reference evidence="1 2" key="1">
    <citation type="submission" date="2020-10" db="EMBL/GenBank/DDBJ databases">
        <title>Complete genome sequence of Paludibaculum fermentans P105T, a facultatively anaerobic acidobacterium capable of dissimilatory Fe(III) reduction.</title>
        <authorList>
            <person name="Dedysh S.N."/>
            <person name="Beletsky A.V."/>
            <person name="Kulichevskaya I.S."/>
            <person name="Mardanov A.V."/>
            <person name="Ravin N.V."/>
        </authorList>
    </citation>
    <scope>NUCLEOTIDE SEQUENCE [LARGE SCALE GENOMIC DNA]</scope>
    <source>
        <strain evidence="1 2">P105</strain>
    </source>
</reference>
<keyword evidence="2" id="KW-1185">Reference proteome</keyword>
<dbReference type="KEGG" id="pfer:IRI77_08925"/>
<evidence type="ECO:0000313" key="1">
    <source>
        <dbReference type="EMBL" id="QOY90059.1"/>
    </source>
</evidence>
<proteinExistence type="predicted"/>
<sequence>MKGRTTAWLRKKAKRGFRGYPIATVAFYGPTGDFATKVVASIFPDEGSDPAAMERWFTQDTDVRTDAEIGEQVIAFVRGHAALSIVVTDGIIGCPHEEGIDYPDGTSCPKCPNWAGRDRWTGERVH</sequence>
<dbReference type="AlphaFoldDB" id="A0A7S7NVP7"/>
<name>A0A7S7NVP7_PALFE</name>